<evidence type="ECO:0000313" key="2">
    <source>
        <dbReference type="EMBL" id="TLD95600.1"/>
    </source>
</evidence>
<accession>A0A347VN35</accession>
<reference evidence="2 3" key="2">
    <citation type="journal article" date="2016" name="Infect. Immun.">
        <title>Helicobacter saguini, a Novel Helicobacter Isolated from Cotton-Top Tamarins with Ulcerative Colitis, Has Proinflammatory Properties and Induces Typhlocolitis and Dysplasia in Gnotobiotic IL-10-/- Mice.</title>
        <authorList>
            <person name="Shen Z."/>
            <person name="Mannion A."/>
            <person name="Whary M.T."/>
            <person name="Muthupalani S."/>
            <person name="Sheh A."/>
            <person name="Feng Y."/>
            <person name="Gong G."/>
            <person name="Vandamme P."/>
            <person name="Holcombe H.R."/>
            <person name="Paster B.J."/>
            <person name="Fox J.G."/>
        </authorList>
    </citation>
    <scope>NUCLEOTIDE SEQUENCE [LARGE SCALE GENOMIC DNA]</scope>
    <source>
        <strain evidence="2 3">MIT 97-6194</strain>
    </source>
</reference>
<dbReference type="Proteomes" id="UP000029714">
    <property type="component" value="Unassembled WGS sequence"/>
</dbReference>
<organism evidence="2 3">
    <name type="scientific">Helicobacter saguini</name>
    <dbReference type="NCBI Taxonomy" id="1548018"/>
    <lineage>
        <taxon>Bacteria</taxon>
        <taxon>Pseudomonadati</taxon>
        <taxon>Campylobacterota</taxon>
        <taxon>Epsilonproteobacteria</taxon>
        <taxon>Campylobacterales</taxon>
        <taxon>Helicobacteraceae</taxon>
        <taxon>Helicobacter</taxon>
    </lineage>
</organism>
<evidence type="ECO:0000313" key="3">
    <source>
        <dbReference type="Proteomes" id="UP000029714"/>
    </source>
</evidence>
<sequence>MLKYLLILLTFLGVVSAENYAKYADMISKRESFFTEAFAQTYDTTKINLDSKSGLEFIDFCSFPPDRSLVFGPLQNGRFHGQKVGDLPFTCNNNSGSKKIFIKNANITQSYHIIRANFSQFLLSENMPQKTSSETFNINGKQNTLHYIFQNFDTKKQEYIVNERANDRFWIIYSGGISRYVLIFTQKGSNTEVIMQYLNL</sequence>
<dbReference type="Proteomes" id="UP000477070">
    <property type="component" value="Unassembled WGS sequence"/>
</dbReference>
<dbReference type="STRING" id="1548018.LS64_09590"/>
<evidence type="ECO:0000313" key="1">
    <source>
        <dbReference type="EMBL" id="MWV69760.1"/>
    </source>
</evidence>
<dbReference type="OrthoDB" id="5329504at2"/>
<dbReference type="AlphaFoldDB" id="A0A347VN35"/>
<dbReference type="EMBL" id="QBIU01000001">
    <property type="protein sequence ID" value="MWV69760.1"/>
    <property type="molecule type" value="Genomic_DNA"/>
</dbReference>
<name>A0A347VN35_9HELI</name>
<reference evidence="2 3" key="1">
    <citation type="journal article" date="2014" name="Genome Announc.">
        <title>Draft genome sequences of eight enterohepatic helicobacter species isolated from both laboratory and wild rodents.</title>
        <authorList>
            <person name="Sheh A."/>
            <person name="Shen Z."/>
            <person name="Fox J.G."/>
        </authorList>
    </citation>
    <scope>NUCLEOTIDE SEQUENCE [LARGE SCALE GENOMIC DNA]</scope>
    <source>
        <strain evidence="2 3">MIT 97-6194</strain>
    </source>
</reference>
<protein>
    <submittedName>
        <fullName evidence="2">Uncharacterized protein</fullName>
    </submittedName>
</protein>
<reference evidence="2" key="3">
    <citation type="submission" date="2018-04" db="EMBL/GenBank/DDBJ databases">
        <authorList>
            <person name="Sheh A."/>
            <person name="Shen Z."/>
            <person name="Mannion A.J."/>
            <person name="Fox J.G."/>
        </authorList>
    </citation>
    <scope>NUCLEOTIDE SEQUENCE</scope>
    <source>
        <strain evidence="2">MIT 97-6194</strain>
    </source>
</reference>
<gene>
    <name evidence="1" type="ORF">DCO61_07050</name>
    <name evidence="2" type="ORF">LS64_001730</name>
</gene>
<proteinExistence type="predicted"/>
<reference evidence="1 4" key="4">
    <citation type="submission" date="2019-12" db="EMBL/GenBank/DDBJ databases">
        <title>Multi-Generational Helicobacter saguini Isolates.</title>
        <authorList>
            <person name="Mannion A."/>
            <person name="Shen Z."/>
            <person name="Fox J.G."/>
        </authorList>
    </citation>
    <scope>NUCLEOTIDE SEQUENCE [LARGE SCALE GENOMIC DNA]</scope>
    <source>
        <strain evidence="1">16-048</strain>
        <strain evidence="4">16-048 (F4)</strain>
    </source>
</reference>
<dbReference type="RefSeq" id="WP_034572610.1">
    <property type="nucleotide sequence ID" value="NZ_JRMP02000002.1"/>
</dbReference>
<keyword evidence="3" id="KW-1185">Reference proteome</keyword>
<dbReference type="EMBL" id="JRMP02000002">
    <property type="protein sequence ID" value="TLD95600.1"/>
    <property type="molecule type" value="Genomic_DNA"/>
</dbReference>
<evidence type="ECO:0000313" key="4">
    <source>
        <dbReference type="Proteomes" id="UP000477070"/>
    </source>
</evidence>
<comment type="caution">
    <text evidence="2">The sequence shown here is derived from an EMBL/GenBank/DDBJ whole genome shotgun (WGS) entry which is preliminary data.</text>
</comment>